<proteinExistence type="predicted"/>
<comment type="caution">
    <text evidence="2">The sequence shown here is derived from an EMBL/GenBank/DDBJ whole genome shotgun (WGS) entry which is preliminary data.</text>
</comment>
<protein>
    <submittedName>
        <fullName evidence="2">Gas vesicle protein</fullName>
    </submittedName>
</protein>
<name>A0ABQ3A8Y7_9ACTN</name>
<evidence type="ECO:0000313" key="2">
    <source>
        <dbReference type="EMBL" id="GGY40627.1"/>
    </source>
</evidence>
<sequence length="130" mass="14267">MASETASNTTAKRASGRSGESSTATDEKSEPRASERARPRAKRPPSKPSMRVVMGNAVEELCDLLRCPSGSVSAIKPSDSGWTADIEVMELERIPDTSSVMASYRVQLDERGELTGYERTRRYQRGAVDR</sequence>
<accession>A0ABQ3A8Y7</accession>
<dbReference type="PIRSF" id="PIRSF028743">
    <property type="entry name" value="GvpO_protein"/>
    <property type="match status" value="1"/>
</dbReference>
<feature type="compositionally biased region" description="Polar residues" evidence="1">
    <location>
        <begin position="1"/>
        <end position="24"/>
    </location>
</feature>
<reference evidence="3" key="1">
    <citation type="journal article" date="2019" name="Int. J. Syst. Evol. Microbiol.">
        <title>The Global Catalogue of Microorganisms (GCM) 10K type strain sequencing project: providing services to taxonomists for standard genome sequencing and annotation.</title>
        <authorList>
            <consortium name="The Broad Institute Genomics Platform"/>
            <consortium name="The Broad Institute Genome Sequencing Center for Infectious Disease"/>
            <person name="Wu L."/>
            <person name="Ma J."/>
        </authorList>
    </citation>
    <scope>NUCLEOTIDE SEQUENCE [LARGE SCALE GENOMIC DNA]</scope>
    <source>
        <strain evidence="3">JCM 4594</strain>
    </source>
</reference>
<gene>
    <name evidence="2" type="ORF">GCM10010326_38310</name>
</gene>
<dbReference type="GeneID" id="96291774"/>
<evidence type="ECO:0000256" key="1">
    <source>
        <dbReference type="SAM" id="MobiDB-lite"/>
    </source>
</evidence>
<dbReference type="RefSeq" id="WP_161257561.1">
    <property type="nucleotide sequence ID" value="NZ_BMUU01000006.1"/>
</dbReference>
<organism evidence="2 3">
    <name type="scientific">Streptomyces xanthochromogenes</name>
    <dbReference type="NCBI Taxonomy" id="67384"/>
    <lineage>
        <taxon>Bacteria</taxon>
        <taxon>Bacillati</taxon>
        <taxon>Actinomycetota</taxon>
        <taxon>Actinomycetes</taxon>
        <taxon>Kitasatosporales</taxon>
        <taxon>Streptomycetaceae</taxon>
        <taxon>Streptomyces</taxon>
    </lineage>
</organism>
<dbReference type="EMBL" id="BMUU01000006">
    <property type="protein sequence ID" value="GGY40627.1"/>
    <property type="molecule type" value="Genomic_DNA"/>
</dbReference>
<feature type="compositionally biased region" description="Basic and acidic residues" evidence="1">
    <location>
        <begin position="25"/>
        <end position="38"/>
    </location>
</feature>
<keyword evidence="3" id="KW-1185">Reference proteome</keyword>
<dbReference type="Proteomes" id="UP000600946">
    <property type="component" value="Unassembled WGS sequence"/>
</dbReference>
<evidence type="ECO:0000313" key="3">
    <source>
        <dbReference type="Proteomes" id="UP000600946"/>
    </source>
</evidence>
<dbReference type="InterPro" id="IPR008634">
    <property type="entry name" value="Gas-vesicle_GvpO"/>
</dbReference>
<dbReference type="Pfam" id="PF05800">
    <property type="entry name" value="GvpO"/>
    <property type="match status" value="1"/>
</dbReference>
<feature type="region of interest" description="Disordered" evidence="1">
    <location>
        <begin position="1"/>
        <end position="52"/>
    </location>
</feature>